<sequence length="106" mass="11793">MPRVRCVCLLIDILAPLDPLRKNMAAVRPENGEFLQRVEECEKGGKYSYYARAKGETGEENGNERSTEIRMKRGAATTSGATKKDDSEGKRTTPKGKFEGVGKEQR</sequence>
<dbReference type="AlphaFoldDB" id="A0A834JPT4"/>
<protein>
    <submittedName>
        <fullName evidence="2">Uncharacterized protein</fullName>
    </submittedName>
</protein>
<comment type="caution">
    <text evidence="2">The sequence shown here is derived from an EMBL/GenBank/DDBJ whole genome shotgun (WGS) entry which is preliminary data.</text>
</comment>
<gene>
    <name evidence="2" type="ORF">HZH66_009557</name>
</gene>
<feature type="region of interest" description="Disordered" evidence="1">
    <location>
        <begin position="52"/>
        <end position="106"/>
    </location>
</feature>
<evidence type="ECO:0000313" key="3">
    <source>
        <dbReference type="Proteomes" id="UP000614350"/>
    </source>
</evidence>
<keyword evidence="3" id="KW-1185">Reference proteome</keyword>
<evidence type="ECO:0000256" key="1">
    <source>
        <dbReference type="SAM" id="MobiDB-lite"/>
    </source>
</evidence>
<dbReference type="EMBL" id="JACSEA010000010">
    <property type="protein sequence ID" value="KAF7391077.1"/>
    <property type="molecule type" value="Genomic_DNA"/>
</dbReference>
<feature type="compositionally biased region" description="Basic and acidic residues" evidence="1">
    <location>
        <begin position="82"/>
        <end position="106"/>
    </location>
</feature>
<reference evidence="2" key="1">
    <citation type="journal article" date="2020" name="G3 (Bethesda)">
        <title>High-Quality Assemblies for Three Invasive Social Wasps from the &lt;i&gt;Vespula&lt;/i&gt; Genus.</title>
        <authorList>
            <person name="Harrop T.W.R."/>
            <person name="Guhlin J."/>
            <person name="McLaughlin G.M."/>
            <person name="Permina E."/>
            <person name="Stockwell P."/>
            <person name="Gilligan J."/>
            <person name="Le Lec M.F."/>
            <person name="Gruber M.A.M."/>
            <person name="Quinn O."/>
            <person name="Lovegrove M."/>
            <person name="Duncan E.J."/>
            <person name="Remnant E.J."/>
            <person name="Van Eeckhoven J."/>
            <person name="Graham B."/>
            <person name="Knapp R.A."/>
            <person name="Langford K.W."/>
            <person name="Kronenberg Z."/>
            <person name="Press M.O."/>
            <person name="Eacker S.M."/>
            <person name="Wilson-Rankin E.E."/>
            <person name="Purcell J."/>
            <person name="Lester P.J."/>
            <person name="Dearden P.K."/>
        </authorList>
    </citation>
    <scope>NUCLEOTIDE SEQUENCE</scope>
    <source>
        <strain evidence="2">Marl-1</strain>
    </source>
</reference>
<accession>A0A834JPT4</accession>
<organism evidence="2 3">
    <name type="scientific">Vespula vulgaris</name>
    <name type="common">Yellow jacket</name>
    <name type="synonym">Wasp</name>
    <dbReference type="NCBI Taxonomy" id="7454"/>
    <lineage>
        <taxon>Eukaryota</taxon>
        <taxon>Metazoa</taxon>
        <taxon>Ecdysozoa</taxon>
        <taxon>Arthropoda</taxon>
        <taxon>Hexapoda</taxon>
        <taxon>Insecta</taxon>
        <taxon>Pterygota</taxon>
        <taxon>Neoptera</taxon>
        <taxon>Endopterygota</taxon>
        <taxon>Hymenoptera</taxon>
        <taxon>Apocrita</taxon>
        <taxon>Aculeata</taxon>
        <taxon>Vespoidea</taxon>
        <taxon>Vespidae</taxon>
        <taxon>Vespinae</taxon>
        <taxon>Vespula</taxon>
    </lineage>
</organism>
<evidence type="ECO:0000313" key="2">
    <source>
        <dbReference type="EMBL" id="KAF7391077.1"/>
    </source>
</evidence>
<dbReference type="Proteomes" id="UP000614350">
    <property type="component" value="Unassembled WGS sequence"/>
</dbReference>
<name>A0A834JPT4_VESVU</name>
<feature type="compositionally biased region" description="Basic and acidic residues" evidence="1">
    <location>
        <begin position="53"/>
        <end position="71"/>
    </location>
</feature>
<proteinExistence type="predicted"/>